<dbReference type="NCBIfam" id="TIGR03544">
    <property type="entry name" value="DivI1A_domain"/>
    <property type="match status" value="1"/>
</dbReference>
<dbReference type="Proteomes" id="UP000199632">
    <property type="component" value="Unassembled WGS sequence"/>
</dbReference>
<gene>
    <name evidence="1" type="ORF">SAMN05421684_7210</name>
</gene>
<accession>A0A1H3UFL5</accession>
<dbReference type="AlphaFoldDB" id="A0A1H3UFL5"/>
<evidence type="ECO:0000313" key="2">
    <source>
        <dbReference type="Proteomes" id="UP000199632"/>
    </source>
</evidence>
<dbReference type="EMBL" id="FNQB01000004">
    <property type="protein sequence ID" value="SDZ61230.1"/>
    <property type="molecule type" value="Genomic_DNA"/>
</dbReference>
<sequence>MSRVTDFDISLRGYDRHTVDTLVRAVHAAAGDPDRIESLIAGAEPLTMALRGYDRAQVDAWLASCRTLLPAPTPDSSFRPTIVLRGYRIAETDALFAKAEAAIGENDPFRRAAALRAIAEARLPVSFRGYDRGQVDAHLSRVTEALA</sequence>
<name>A0A1H3UFL5_9ACTN</name>
<proteinExistence type="predicted"/>
<reference evidence="2" key="1">
    <citation type="submission" date="2016-10" db="EMBL/GenBank/DDBJ databases">
        <authorList>
            <person name="Varghese N."/>
            <person name="Submissions S."/>
        </authorList>
    </citation>
    <scope>NUCLEOTIDE SEQUENCE [LARGE SCALE GENOMIC DNA]</scope>
    <source>
        <strain evidence="2">DSM 44718</strain>
    </source>
</reference>
<evidence type="ECO:0000313" key="1">
    <source>
        <dbReference type="EMBL" id="SDZ61230.1"/>
    </source>
</evidence>
<dbReference type="STRING" id="137265.SAMN05421684_7210"/>
<keyword evidence="2" id="KW-1185">Reference proteome</keyword>
<protein>
    <submittedName>
        <fullName evidence="1">DivIVA domain-containing protein</fullName>
    </submittedName>
</protein>
<organism evidence="1 2">
    <name type="scientific">Asanoa ishikariensis</name>
    <dbReference type="NCBI Taxonomy" id="137265"/>
    <lineage>
        <taxon>Bacteria</taxon>
        <taxon>Bacillati</taxon>
        <taxon>Actinomycetota</taxon>
        <taxon>Actinomycetes</taxon>
        <taxon>Micromonosporales</taxon>
        <taxon>Micromonosporaceae</taxon>
        <taxon>Asanoa</taxon>
    </lineage>
</organism>
<dbReference type="InterPro" id="IPR019933">
    <property type="entry name" value="DivIVA_domain"/>
</dbReference>
<dbReference type="OrthoDB" id="5198800at2"/>